<accession>A0A6L2NPX3</accession>
<organism evidence="2">
    <name type="scientific">Tanacetum cinerariifolium</name>
    <name type="common">Dalmatian daisy</name>
    <name type="synonym">Chrysanthemum cinerariifolium</name>
    <dbReference type="NCBI Taxonomy" id="118510"/>
    <lineage>
        <taxon>Eukaryota</taxon>
        <taxon>Viridiplantae</taxon>
        <taxon>Streptophyta</taxon>
        <taxon>Embryophyta</taxon>
        <taxon>Tracheophyta</taxon>
        <taxon>Spermatophyta</taxon>
        <taxon>Magnoliopsida</taxon>
        <taxon>eudicotyledons</taxon>
        <taxon>Gunneridae</taxon>
        <taxon>Pentapetalae</taxon>
        <taxon>asterids</taxon>
        <taxon>campanulids</taxon>
        <taxon>Asterales</taxon>
        <taxon>Asteraceae</taxon>
        <taxon>Asteroideae</taxon>
        <taxon>Anthemideae</taxon>
        <taxon>Anthemidinae</taxon>
        <taxon>Tanacetum</taxon>
    </lineage>
</organism>
<sequence length="395" mass="44982">MQSVKSVDTKCETYGGPHSYTEWPAISGYTQEAAYATTGDHNLGGNSYQPQDGDKVIVEDAEMLFDVVDDLRGKEVFVSQEVSLKEVSVVDEINAVSTATTTTTTIDDITLAKALMEIKSVKPKTTTASTRPKAKGFVIHDQEQAPTSTVFSKQPSQVKDKGKGKMSEQELVKKLSKKDQLMLDEELAFKLQAKKEAKINDDYELAQRLQAEEQEELTGVEKKVEDDKESEELKKCLEIIPDDGDDVTINATPLSSKSPTIVDYNIYKEGKKNYFQIFRADDRVEKVKPVDNMDSFLLHNLKTMFEHHVEDNVWKNQQGLVKVKNWKLYDSCGVHFVTMQNILYYLLVEKMYPLTNHTLHQMFNDVKFQVDYECEMAFELLKLVKKQLKEGYVPQ</sequence>
<gene>
    <name evidence="2" type="ORF">Tci_058633</name>
</gene>
<proteinExistence type="predicted"/>
<evidence type="ECO:0000256" key="1">
    <source>
        <dbReference type="SAM" id="MobiDB-lite"/>
    </source>
</evidence>
<comment type="caution">
    <text evidence="2">The sequence shown here is derived from an EMBL/GenBank/DDBJ whole genome shotgun (WGS) entry which is preliminary data.</text>
</comment>
<protein>
    <submittedName>
        <fullName evidence="2">Uncharacterized protein</fullName>
    </submittedName>
</protein>
<name>A0A6L2NPX3_TANCI</name>
<evidence type="ECO:0000313" key="2">
    <source>
        <dbReference type="EMBL" id="GEU86655.1"/>
    </source>
</evidence>
<dbReference type="AlphaFoldDB" id="A0A6L2NPX3"/>
<reference evidence="2" key="1">
    <citation type="journal article" date="2019" name="Sci. Rep.">
        <title>Draft genome of Tanacetum cinerariifolium, the natural source of mosquito coil.</title>
        <authorList>
            <person name="Yamashiro T."/>
            <person name="Shiraishi A."/>
            <person name="Satake H."/>
            <person name="Nakayama K."/>
        </authorList>
    </citation>
    <scope>NUCLEOTIDE SEQUENCE</scope>
</reference>
<feature type="compositionally biased region" description="Polar residues" evidence="1">
    <location>
        <begin position="145"/>
        <end position="157"/>
    </location>
</feature>
<dbReference type="EMBL" id="BKCJ010009373">
    <property type="protein sequence ID" value="GEU86655.1"/>
    <property type="molecule type" value="Genomic_DNA"/>
</dbReference>
<feature type="compositionally biased region" description="Basic and acidic residues" evidence="1">
    <location>
        <begin position="158"/>
        <end position="167"/>
    </location>
</feature>
<feature type="region of interest" description="Disordered" evidence="1">
    <location>
        <begin position="145"/>
        <end position="167"/>
    </location>
</feature>